<reference evidence="3" key="1">
    <citation type="journal article" date="2005" name="Nature">
        <title>The map-based sequence of the rice genome.</title>
        <authorList>
            <consortium name="International rice genome sequencing project (IRGSP)"/>
            <person name="Matsumoto T."/>
            <person name="Wu J."/>
            <person name="Kanamori H."/>
            <person name="Katayose Y."/>
            <person name="Fujisawa M."/>
            <person name="Namiki N."/>
            <person name="Mizuno H."/>
            <person name="Yamamoto K."/>
            <person name="Antonio B.A."/>
            <person name="Baba T."/>
            <person name="Sakata K."/>
            <person name="Nagamura Y."/>
            <person name="Aoki H."/>
            <person name="Arikawa K."/>
            <person name="Arita K."/>
            <person name="Bito T."/>
            <person name="Chiden Y."/>
            <person name="Fujitsuka N."/>
            <person name="Fukunaka R."/>
            <person name="Hamada M."/>
            <person name="Harada C."/>
            <person name="Hayashi A."/>
            <person name="Hijishita S."/>
            <person name="Honda M."/>
            <person name="Hosokawa S."/>
            <person name="Ichikawa Y."/>
            <person name="Idonuma A."/>
            <person name="Iijima M."/>
            <person name="Ikeda M."/>
            <person name="Ikeno M."/>
            <person name="Ito K."/>
            <person name="Ito S."/>
            <person name="Ito T."/>
            <person name="Ito Y."/>
            <person name="Ito Y."/>
            <person name="Iwabuchi A."/>
            <person name="Kamiya K."/>
            <person name="Karasawa W."/>
            <person name="Kurita K."/>
            <person name="Katagiri S."/>
            <person name="Kikuta A."/>
            <person name="Kobayashi H."/>
            <person name="Kobayashi N."/>
            <person name="Machita K."/>
            <person name="Maehara T."/>
            <person name="Masukawa M."/>
            <person name="Mizubayashi T."/>
            <person name="Mukai Y."/>
            <person name="Nagasaki H."/>
            <person name="Nagata Y."/>
            <person name="Naito S."/>
            <person name="Nakashima M."/>
            <person name="Nakama Y."/>
            <person name="Nakamichi Y."/>
            <person name="Nakamura M."/>
            <person name="Meguro A."/>
            <person name="Negishi M."/>
            <person name="Ohta I."/>
            <person name="Ohta T."/>
            <person name="Okamoto M."/>
            <person name="Ono N."/>
            <person name="Saji S."/>
            <person name="Sakaguchi M."/>
            <person name="Sakai K."/>
            <person name="Shibata M."/>
            <person name="Shimokawa T."/>
            <person name="Song J."/>
            <person name="Takazaki Y."/>
            <person name="Terasawa K."/>
            <person name="Tsugane M."/>
            <person name="Tsuji K."/>
            <person name="Ueda S."/>
            <person name="Waki K."/>
            <person name="Yamagata H."/>
            <person name="Yamamoto M."/>
            <person name="Yamamoto S."/>
            <person name="Yamane H."/>
            <person name="Yoshiki S."/>
            <person name="Yoshihara R."/>
            <person name="Yukawa K."/>
            <person name="Zhong H."/>
            <person name="Yano M."/>
            <person name="Yuan Q."/>
            <person name="Ouyang S."/>
            <person name="Liu J."/>
            <person name="Jones K.M."/>
            <person name="Gansberger K."/>
            <person name="Moffat K."/>
            <person name="Hill J."/>
            <person name="Bera J."/>
            <person name="Fadrosh D."/>
            <person name="Jin S."/>
            <person name="Johri S."/>
            <person name="Kim M."/>
            <person name="Overton L."/>
            <person name="Reardon M."/>
            <person name="Tsitrin T."/>
            <person name="Vuong H."/>
            <person name="Weaver B."/>
            <person name="Ciecko A."/>
            <person name="Tallon L."/>
            <person name="Jackson J."/>
            <person name="Pai G."/>
            <person name="Aken S.V."/>
            <person name="Utterback T."/>
            <person name="Reidmuller S."/>
            <person name="Feldblyum T."/>
            <person name="Hsiao J."/>
            <person name="Zismann V."/>
            <person name="Iobst S."/>
            <person name="de Vazeille A.R."/>
            <person name="Buell C.R."/>
            <person name="Ying K."/>
            <person name="Li Y."/>
            <person name="Lu T."/>
            <person name="Huang Y."/>
            <person name="Zhao Q."/>
            <person name="Feng Q."/>
            <person name="Zhang L."/>
            <person name="Zhu J."/>
            <person name="Weng Q."/>
            <person name="Mu J."/>
            <person name="Lu Y."/>
            <person name="Fan D."/>
            <person name="Liu Y."/>
            <person name="Guan J."/>
            <person name="Zhang Y."/>
            <person name="Yu S."/>
            <person name="Liu X."/>
            <person name="Zhang Y."/>
            <person name="Hong G."/>
            <person name="Han B."/>
            <person name="Choisne N."/>
            <person name="Demange N."/>
            <person name="Orjeda G."/>
            <person name="Samain S."/>
            <person name="Cattolico L."/>
            <person name="Pelletier E."/>
            <person name="Couloux A."/>
            <person name="Segurens B."/>
            <person name="Wincker P."/>
            <person name="D'Hont A."/>
            <person name="Scarpelli C."/>
            <person name="Weissenbach J."/>
            <person name="Salanoubat M."/>
            <person name="Quetier F."/>
            <person name="Yu Y."/>
            <person name="Kim H.R."/>
            <person name="Rambo T."/>
            <person name="Currie J."/>
            <person name="Collura K."/>
            <person name="Luo M."/>
            <person name="Yang T."/>
            <person name="Ammiraju J.S.S."/>
            <person name="Engler F."/>
            <person name="Soderlund C."/>
            <person name="Wing R.A."/>
            <person name="Palmer L.E."/>
            <person name="de la Bastide M."/>
            <person name="Spiegel L."/>
            <person name="Nascimento L."/>
            <person name="Zutavern T."/>
            <person name="O'Shaughnessy A."/>
            <person name="Dike S."/>
            <person name="Dedhia N."/>
            <person name="Preston R."/>
            <person name="Balija V."/>
            <person name="McCombie W.R."/>
            <person name="Chow T."/>
            <person name="Chen H."/>
            <person name="Chung M."/>
            <person name="Chen C."/>
            <person name="Shaw J."/>
            <person name="Wu H."/>
            <person name="Hsiao K."/>
            <person name="Chao Y."/>
            <person name="Chu M."/>
            <person name="Cheng C."/>
            <person name="Hour A."/>
            <person name="Lee P."/>
            <person name="Lin S."/>
            <person name="Lin Y."/>
            <person name="Liou J."/>
            <person name="Liu S."/>
            <person name="Hsing Y."/>
            <person name="Raghuvanshi S."/>
            <person name="Mohanty A."/>
            <person name="Bharti A.K."/>
            <person name="Gaur A."/>
            <person name="Gupta V."/>
            <person name="Kumar D."/>
            <person name="Ravi V."/>
            <person name="Vij S."/>
            <person name="Kapur A."/>
            <person name="Khurana P."/>
            <person name="Khurana P."/>
            <person name="Khurana J.P."/>
            <person name="Tyagi A.K."/>
            <person name="Gaikwad K."/>
            <person name="Singh A."/>
            <person name="Dalal V."/>
            <person name="Srivastava S."/>
            <person name="Dixit A."/>
            <person name="Pal A.K."/>
            <person name="Ghazi I.A."/>
            <person name="Yadav M."/>
            <person name="Pandit A."/>
            <person name="Bhargava A."/>
            <person name="Sureshbabu K."/>
            <person name="Batra K."/>
            <person name="Sharma T.R."/>
            <person name="Mohapatra T."/>
            <person name="Singh N.K."/>
            <person name="Messing J."/>
            <person name="Nelson A.B."/>
            <person name="Fuks G."/>
            <person name="Kavchok S."/>
            <person name="Keizer G."/>
            <person name="Linton E."/>
            <person name="Llaca V."/>
            <person name="Song R."/>
            <person name="Tanyolac B."/>
            <person name="Young S."/>
            <person name="Ho-Il K."/>
            <person name="Hahn J.H."/>
            <person name="Sangsakoo G."/>
            <person name="Vanavichit A."/>
            <person name="de Mattos Luiz.A.T."/>
            <person name="Zimmer P.D."/>
            <person name="Malone G."/>
            <person name="Dellagostin O."/>
            <person name="de Oliveira A.C."/>
            <person name="Bevan M."/>
            <person name="Bancroft I."/>
            <person name="Minx P."/>
            <person name="Cordum H."/>
            <person name="Wilson R."/>
            <person name="Cheng Z."/>
            <person name="Jin W."/>
            <person name="Jiang J."/>
            <person name="Leong S.A."/>
            <person name="Iwama H."/>
            <person name="Gojobori T."/>
            <person name="Itoh T."/>
            <person name="Niimura Y."/>
            <person name="Fujii Y."/>
            <person name="Habara T."/>
            <person name="Sakai H."/>
            <person name="Sato Y."/>
            <person name="Wilson G."/>
            <person name="Kumar K."/>
            <person name="McCouch S."/>
            <person name="Juretic N."/>
            <person name="Hoen D."/>
            <person name="Wright S."/>
            <person name="Bruskiewich R."/>
            <person name="Bureau T."/>
            <person name="Miyao A."/>
            <person name="Hirochika H."/>
            <person name="Nishikawa T."/>
            <person name="Kadowaki K."/>
            <person name="Sugiura M."/>
            <person name="Burr B."/>
            <person name="Sasaki T."/>
        </authorList>
    </citation>
    <scope>NUCLEOTIDE SEQUENCE [LARGE SCALE GENOMIC DNA]</scope>
    <source>
        <strain evidence="3">cv. Nipponbare</strain>
    </source>
</reference>
<dbReference type="Gramene" id="Os11t0559600-01">
    <property type="protein sequence ID" value="Os11t0559600-01"/>
    <property type="gene ID" value="Os11g0559600"/>
</dbReference>
<dbReference type="Proteomes" id="UP000059680">
    <property type="component" value="Chromosome 11"/>
</dbReference>
<evidence type="ECO:0000256" key="1">
    <source>
        <dbReference type="SAM" id="MobiDB-lite"/>
    </source>
</evidence>
<organism evidence="2 3">
    <name type="scientific">Oryza sativa subsp. japonica</name>
    <name type="common">Rice</name>
    <dbReference type="NCBI Taxonomy" id="39947"/>
    <lineage>
        <taxon>Eukaryota</taxon>
        <taxon>Viridiplantae</taxon>
        <taxon>Streptophyta</taxon>
        <taxon>Embryophyta</taxon>
        <taxon>Tracheophyta</taxon>
        <taxon>Spermatophyta</taxon>
        <taxon>Magnoliopsida</taxon>
        <taxon>Liliopsida</taxon>
        <taxon>Poales</taxon>
        <taxon>Poaceae</taxon>
        <taxon>BOP clade</taxon>
        <taxon>Oryzoideae</taxon>
        <taxon>Oryzeae</taxon>
        <taxon>Oryzinae</taxon>
        <taxon>Oryza</taxon>
        <taxon>Oryza sativa</taxon>
    </lineage>
</organism>
<dbReference type="AlphaFoldDB" id="A0A0P0Y3N0"/>
<gene>
    <name evidence="2" type="ordered locus">Os11g0559600</name>
    <name evidence="2" type="ORF">OSNPB_110559600</name>
</gene>
<protein>
    <submittedName>
        <fullName evidence="2">Os11g0559600 protein</fullName>
    </submittedName>
</protein>
<sequence length="92" mass="10018">MTPLLLGRSHLTLSSSSPVYLSLSVFQAFSNQHIYASHHVIVELRPESCMASLARAEGTDEGHGGENHRRLALTAAPPTQPRRSRRTGSALQ</sequence>
<accession>A0A0P0Y3N0</accession>
<feature type="region of interest" description="Disordered" evidence="1">
    <location>
        <begin position="55"/>
        <end position="92"/>
    </location>
</feature>
<keyword evidence="3" id="KW-1185">Reference proteome</keyword>
<evidence type="ECO:0000313" key="3">
    <source>
        <dbReference type="Proteomes" id="UP000059680"/>
    </source>
</evidence>
<reference evidence="2 3" key="3">
    <citation type="journal article" date="2013" name="Rice">
        <title>Improvement of the Oryza sativa Nipponbare reference genome using next generation sequence and optical map data.</title>
        <authorList>
            <person name="Kawahara Y."/>
            <person name="de la Bastide M."/>
            <person name="Hamilton J.P."/>
            <person name="Kanamori H."/>
            <person name="McCombie W.R."/>
            <person name="Ouyang S."/>
            <person name="Schwartz D.C."/>
            <person name="Tanaka T."/>
            <person name="Wu J."/>
            <person name="Zhou S."/>
            <person name="Childs K.L."/>
            <person name="Davidson R.M."/>
            <person name="Lin H."/>
            <person name="Quesada-Ocampo L."/>
            <person name="Vaillancourt B."/>
            <person name="Sakai H."/>
            <person name="Lee S.S."/>
            <person name="Kim J."/>
            <person name="Numa H."/>
            <person name="Itoh T."/>
            <person name="Buell C.R."/>
            <person name="Matsumoto T."/>
        </authorList>
    </citation>
    <scope>NUCLEOTIDE SEQUENCE [LARGE SCALE GENOMIC DNA]</scope>
    <source>
        <strain evidence="3">cv. Nipponbare</strain>
    </source>
</reference>
<evidence type="ECO:0000313" key="2">
    <source>
        <dbReference type="EMBL" id="BAT14475.1"/>
    </source>
</evidence>
<dbReference type="EMBL" id="AP014967">
    <property type="protein sequence ID" value="BAT14475.1"/>
    <property type="molecule type" value="Genomic_DNA"/>
</dbReference>
<dbReference type="InParanoid" id="A0A0P0Y3N0"/>
<feature type="compositionally biased region" description="Basic and acidic residues" evidence="1">
    <location>
        <begin position="57"/>
        <end position="69"/>
    </location>
</feature>
<dbReference type="PaxDb" id="39947-A0A0P0Y3N0"/>
<proteinExistence type="predicted"/>
<reference evidence="2 3" key="2">
    <citation type="journal article" date="2013" name="Plant Cell Physiol.">
        <title>Rice Annotation Project Database (RAP-DB): an integrative and interactive database for rice genomics.</title>
        <authorList>
            <person name="Sakai H."/>
            <person name="Lee S.S."/>
            <person name="Tanaka T."/>
            <person name="Numa H."/>
            <person name="Kim J."/>
            <person name="Kawahara Y."/>
            <person name="Wakimoto H."/>
            <person name="Yang C.C."/>
            <person name="Iwamoto M."/>
            <person name="Abe T."/>
            <person name="Yamada Y."/>
            <person name="Muto A."/>
            <person name="Inokuchi H."/>
            <person name="Ikemura T."/>
            <person name="Matsumoto T."/>
            <person name="Sasaki T."/>
            <person name="Itoh T."/>
        </authorList>
    </citation>
    <scope>NUCLEOTIDE SEQUENCE [LARGE SCALE GENOMIC DNA]</scope>
    <source>
        <strain evidence="3">cv. Nipponbare</strain>
    </source>
</reference>
<name>A0A0P0Y3N0_ORYSJ</name>